<keyword evidence="2" id="KW-1185">Reference proteome</keyword>
<organism evidence="1 2">
    <name type="scientific">Bradyrhizobium brasilense</name>
    <dbReference type="NCBI Taxonomy" id="1419277"/>
    <lineage>
        <taxon>Bacteria</taxon>
        <taxon>Pseudomonadati</taxon>
        <taxon>Pseudomonadota</taxon>
        <taxon>Alphaproteobacteria</taxon>
        <taxon>Hyphomicrobiales</taxon>
        <taxon>Nitrobacteraceae</taxon>
        <taxon>Bradyrhizobium</taxon>
    </lineage>
</organism>
<gene>
    <name evidence="1" type="ORF">QA636_41530</name>
</gene>
<reference evidence="1 2" key="1">
    <citation type="submission" date="2023-04" db="EMBL/GenBank/DDBJ databases">
        <title>Australian commercial rhizobial inoculants.</title>
        <authorList>
            <person name="Kohlmeier M.G."/>
            <person name="O'Hara G.W."/>
            <person name="Colombi E."/>
            <person name="Ramsay J.P."/>
            <person name="Terpolilli J."/>
        </authorList>
    </citation>
    <scope>NUCLEOTIDE SEQUENCE [LARGE SCALE GENOMIC DNA]</scope>
    <source>
        <strain evidence="1 2">CB627</strain>
    </source>
</reference>
<dbReference type="RefSeq" id="WP_141341019.1">
    <property type="nucleotide sequence ID" value="NZ_CP121646.1"/>
</dbReference>
<dbReference type="EMBL" id="CP121646">
    <property type="protein sequence ID" value="WFU63802.1"/>
    <property type="molecule type" value="Genomic_DNA"/>
</dbReference>
<evidence type="ECO:0000313" key="1">
    <source>
        <dbReference type="EMBL" id="WFU63802.1"/>
    </source>
</evidence>
<sequence>MDQAEDSCDVRVMEEMTPLSLAAAVSELSQPMVTPSLREAKRRLVRRSLGEATKQSISPYAEQWMILLRSSLRKEDSTSPSGLDRGLISILLL</sequence>
<dbReference type="Proteomes" id="UP001221546">
    <property type="component" value="Chromosome"/>
</dbReference>
<protein>
    <submittedName>
        <fullName evidence="1">Uncharacterized protein</fullName>
    </submittedName>
</protein>
<proteinExistence type="predicted"/>
<name>A0ABY8JDW7_9BRAD</name>
<accession>A0ABY8JDW7</accession>
<evidence type="ECO:0000313" key="2">
    <source>
        <dbReference type="Proteomes" id="UP001221546"/>
    </source>
</evidence>